<reference evidence="4" key="1">
    <citation type="journal article" date="2019" name="Int. J. Syst. Evol. Microbiol.">
        <title>The Global Catalogue of Microorganisms (GCM) 10K type strain sequencing project: providing services to taxonomists for standard genome sequencing and annotation.</title>
        <authorList>
            <consortium name="The Broad Institute Genomics Platform"/>
            <consortium name="The Broad Institute Genome Sequencing Center for Infectious Disease"/>
            <person name="Wu L."/>
            <person name="Ma J."/>
        </authorList>
    </citation>
    <scope>NUCLEOTIDE SEQUENCE [LARGE SCALE GENOMIC DNA]</scope>
    <source>
        <strain evidence="4">IBRC-M 10908</strain>
    </source>
</reference>
<keyword evidence="4" id="KW-1185">Reference proteome</keyword>
<sequence>MTWTSFPFESQDTTEDQYTLLFQELADSGVVGGYHSGALQVTANASGMEVTIRPGSAIVRGHMVVNSDAHTVPISASASSERRDRIVLRLDPEANTIEPVVLEGTPGASLPPRPTQDKTGVYELPLAAVSVPQGSVSVPASALTDERPHASQRVGVWSTDTRPTFPQLGLLGYNTTLRRWEYPDRIGWHPLVESINWSTIEGRPETFPAAGHSHSWDSITGKPRSFPPGHHSHSWGSITGKPSTFSPSSHRHSWSSITGKPKTYRPSGHSHSKYLTSGSTIAWANGSKRVRGNSPRGSSTWYSVWIDGYNKFCKNTSSRRFKQNIRPHALDPADVLALRPVLYDRKPDNDGEDAPRDQYGLIAEEVEQHLPELVTHDEDGQTDTVRYDLLGVALLDVVKNLTERVRDLEDRLADKENPRP</sequence>
<name>A0ABV8TZB0_9ACTN</name>
<dbReference type="Proteomes" id="UP001595823">
    <property type="component" value="Unassembled WGS sequence"/>
</dbReference>
<organism evidence="3 4">
    <name type="scientific">Salininema proteolyticum</name>
    <dbReference type="NCBI Taxonomy" id="1607685"/>
    <lineage>
        <taxon>Bacteria</taxon>
        <taxon>Bacillati</taxon>
        <taxon>Actinomycetota</taxon>
        <taxon>Actinomycetes</taxon>
        <taxon>Glycomycetales</taxon>
        <taxon>Glycomycetaceae</taxon>
        <taxon>Salininema</taxon>
    </lineage>
</organism>
<evidence type="ECO:0000259" key="2">
    <source>
        <dbReference type="PROSITE" id="PS51688"/>
    </source>
</evidence>
<dbReference type="PROSITE" id="PS51688">
    <property type="entry name" value="ICA"/>
    <property type="match status" value="1"/>
</dbReference>
<dbReference type="EMBL" id="JBHSDK010000015">
    <property type="protein sequence ID" value="MFC4336012.1"/>
    <property type="molecule type" value="Genomic_DNA"/>
</dbReference>
<dbReference type="RefSeq" id="WP_380621427.1">
    <property type="nucleotide sequence ID" value="NZ_JBHSDK010000015.1"/>
</dbReference>
<evidence type="ECO:0000313" key="3">
    <source>
        <dbReference type="EMBL" id="MFC4336012.1"/>
    </source>
</evidence>
<evidence type="ECO:0000313" key="4">
    <source>
        <dbReference type="Proteomes" id="UP001595823"/>
    </source>
</evidence>
<dbReference type="InterPro" id="IPR030392">
    <property type="entry name" value="S74_ICA"/>
</dbReference>
<protein>
    <submittedName>
        <fullName evidence="3">Tail fiber domain-containing protein</fullName>
    </submittedName>
</protein>
<evidence type="ECO:0000256" key="1">
    <source>
        <dbReference type="SAM" id="MobiDB-lite"/>
    </source>
</evidence>
<dbReference type="Pfam" id="PF13884">
    <property type="entry name" value="Peptidase_S74"/>
    <property type="match status" value="1"/>
</dbReference>
<feature type="domain" description="Peptidase S74" evidence="2">
    <location>
        <begin position="317"/>
        <end position="412"/>
    </location>
</feature>
<gene>
    <name evidence="3" type="ORF">ACFPET_12435</name>
</gene>
<feature type="region of interest" description="Disordered" evidence="1">
    <location>
        <begin position="226"/>
        <end position="271"/>
    </location>
</feature>
<comment type="caution">
    <text evidence="3">The sequence shown here is derived from an EMBL/GenBank/DDBJ whole genome shotgun (WGS) entry which is preliminary data.</text>
</comment>
<proteinExistence type="predicted"/>
<accession>A0ABV8TZB0</accession>